<dbReference type="eggNOG" id="COG0611">
    <property type="taxonomic scope" value="Bacteria"/>
</dbReference>
<dbReference type="UniPathway" id="UPA00060">
    <property type="reaction ID" value="UER00142"/>
</dbReference>
<feature type="binding site" evidence="2">
    <location>
        <position position="80"/>
    </location>
    <ligand>
        <name>Mg(2+)</name>
        <dbReference type="ChEBI" id="CHEBI:18420"/>
        <label>2</label>
    </ligand>
</feature>
<dbReference type="EC" id="2.7.4.16" evidence="2"/>
<feature type="binding site" evidence="2">
    <location>
        <position position="50"/>
    </location>
    <ligand>
        <name>Mg(2+)</name>
        <dbReference type="ChEBI" id="CHEBI:18420"/>
        <label>1</label>
    </ligand>
</feature>
<feature type="binding site" evidence="2">
    <location>
        <position position="34"/>
    </location>
    <ligand>
        <name>Mg(2+)</name>
        <dbReference type="ChEBI" id="CHEBI:18420"/>
        <label>3</label>
    </ligand>
</feature>
<dbReference type="Gene3D" id="3.90.650.10">
    <property type="entry name" value="PurM-like C-terminal domain"/>
    <property type="match status" value="1"/>
</dbReference>
<feature type="binding site" evidence="2">
    <location>
        <position position="58"/>
    </location>
    <ligand>
        <name>substrate</name>
    </ligand>
</feature>
<comment type="miscellaneous">
    <text evidence="2">Reaction mechanism of ThiL seems to utilize a direct, inline transfer of the gamma-phosphate of ATP to TMP rather than a phosphorylated enzyme intermediate.</text>
</comment>
<feature type="binding site" evidence="2">
    <location>
        <position position="154"/>
    </location>
    <ligand>
        <name>ATP</name>
        <dbReference type="ChEBI" id="CHEBI:30616"/>
    </ligand>
</feature>
<comment type="caution">
    <text evidence="2">Lacks conserved residue(s) required for the propagation of feature annotation.</text>
</comment>
<name>D6Z3R9_DESAT</name>
<keyword evidence="2 5" id="KW-0808">Transferase</keyword>
<feature type="binding site" evidence="2">
    <location>
        <position position="334"/>
    </location>
    <ligand>
        <name>substrate</name>
    </ligand>
</feature>
<keyword evidence="2 5" id="KW-0418">Kinase</keyword>
<evidence type="ECO:0000259" key="3">
    <source>
        <dbReference type="Pfam" id="PF00586"/>
    </source>
</evidence>
<evidence type="ECO:0000313" key="5">
    <source>
        <dbReference type="EMBL" id="ADH86194.1"/>
    </source>
</evidence>
<proteinExistence type="inferred from homology"/>
<accession>D6Z3R9</accession>
<evidence type="ECO:0000256" key="2">
    <source>
        <dbReference type="HAMAP-Rule" id="MF_02128"/>
    </source>
</evidence>
<feature type="binding site" evidence="2">
    <location>
        <position position="49"/>
    </location>
    <ligand>
        <name>Mg(2+)</name>
        <dbReference type="ChEBI" id="CHEBI:18420"/>
        <label>4</label>
    </ligand>
</feature>
<keyword evidence="6" id="KW-1185">Reference proteome</keyword>
<comment type="similarity">
    <text evidence="2">Belongs to the thiamine-monophosphate kinase family.</text>
</comment>
<dbReference type="PANTHER" id="PTHR30270">
    <property type="entry name" value="THIAMINE-MONOPHOSPHATE KINASE"/>
    <property type="match status" value="1"/>
</dbReference>
<feature type="binding site" evidence="2">
    <location>
        <position position="80"/>
    </location>
    <ligand>
        <name>Mg(2+)</name>
        <dbReference type="ChEBI" id="CHEBI:18420"/>
        <label>4</label>
    </ligand>
</feature>
<dbReference type="RefSeq" id="WP_013163721.1">
    <property type="nucleotide sequence ID" value="NC_014216.1"/>
</dbReference>
<feature type="binding site" evidence="2">
    <location>
        <position position="128"/>
    </location>
    <ligand>
        <name>Mg(2+)</name>
        <dbReference type="ChEBI" id="CHEBI:18420"/>
        <label>1</label>
    </ligand>
</feature>
<feature type="binding site" evidence="2">
    <location>
        <position position="51"/>
    </location>
    <ligand>
        <name>Mg(2+)</name>
        <dbReference type="ChEBI" id="CHEBI:18420"/>
        <label>1</label>
    </ligand>
</feature>
<keyword evidence="1 2" id="KW-0784">Thiamine biosynthesis</keyword>
<dbReference type="Proteomes" id="UP000001508">
    <property type="component" value="Chromosome"/>
</dbReference>
<dbReference type="CDD" id="cd02194">
    <property type="entry name" value="ThiL"/>
    <property type="match status" value="1"/>
</dbReference>
<dbReference type="AlphaFoldDB" id="D6Z3R9"/>
<evidence type="ECO:0000256" key="1">
    <source>
        <dbReference type="ARBA" id="ARBA00022977"/>
    </source>
</evidence>
<dbReference type="GO" id="GO:0009030">
    <property type="term" value="F:thiamine-phosphate kinase activity"/>
    <property type="evidence" value="ECO:0007669"/>
    <property type="project" value="UniProtKB-UniRule"/>
</dbReference>
<reference evidence="6" key="1">
    <citation type="submission" date="2010-02" db="EMBL/GenBank/DDBJ databases">
        <title>Complete sequence of Desulfurivibrio alkaliphilus AHT2.</title>
        <authorList>
            <consortium name="US DOE Joint Genome Institute"/>
            <person name="Pitluck S."/>
            <person name="Chertkov O."/>
            <person name="Detter J.C."/>
            <person name="Han C."/>
            <person name="Tapia R."/>
            <person name="Larimer F."/>
            <person name="Land M."/>
            <person name="Hauser L."/>
            <person name="Kyrpides N."/>
            <person name="Mikhailova N."/>
            <person name="Sorokin D.Y."/>
            <person name="Muyzer G."/>
            <person name="Woyke T."/>
        </authorList>
    </citation>
    <scope>NUCLEOTIDE SEQUENCE [LARGE SCALE GENOMIC DNA]</scope>
    <source>
        <strain evidence="6">DSM 19089 / UNIQEM U267 / AHT2</strain>
    </source>
</reference>
<evidence type="ECO:0000259" key="4">
    <source>
        <dbReference type="Pfam" id="PF02769"/>
    </source>
</evidence>
<feature type="binding site" evidence="2">
    <location>
        <position position="273"/>
    </location>
    <ligand>
        <name>substrate</name>
    </ligand>
</feature>
<dbReference type="FunCoup" id="D6Z3R9">
    <property type="interactions" value="337"/>
</dbReference>
<feature type="binding site" evidence="2">
    <location>
        <position position="220"/>
    </location>
    <ligand>
        <name>Mg(2+)</name>
        <dbReference type="ChEBI" id="CHEBI:18420"/>
        <label>3</label>
    </ligand>
</feature>
<dbReference type="SUPFAM" id="SSF55326">
    <property type="entry name" value="PurM N-terminal domain-like"/>
    <property type="match status" value="1"/>
</dbReference>
<feature type="binding site" evidence="2">
    <location>
        <position position="51"/>
    </location>
    <ligand>
        <name>Mg(2+)</name>
        <dbReference type="ChEBI" id="CHEBI:18420"/>
        <label>2</label>
    </ligand>
</feature>
<dbReference type="Pfam" id="PF02769">
    <property type="entry name" value="AIRS_C"/>
    <property type="match status" value="1"/>
</dbReference>
<keyword evidence="2" id="KW-0547">Nucleotide-binding</keyword>
<comment type="catalytic activity">
    <reaction evidence="2">
        <text>thiamine phosphate + ATP = thiamine diphosphate + ADP</text>
        <dbReference type="Rhea" id="RHEA:15913"/>
        <dbReference type="ChEBI" id="CHEBI:30616"/>
        <dbReference type="ChEBI" id="CHEBI:37575"/>
        <dbReference type="ChEBI" id="CHEBI:58937"/>
        <dbReference type="ChEBI" id="CHEBI:456216"/>
        <dbReference type="EC" id="2.7.4.16"/>
    </reaction>
</comment>
<feature type="binding site" evidence="2">
    <location>
        <position position="222"/>
    </location>
    <ligand>
        <name>ATP</name>
        <dbReference type="ChEBI" id="CHEBI:30616"/>
    </ligand>
</feature>
<sequence length="341" mass="35478">MATERDLITAIARRAAAFAPAASPSGLRQGIGDDCAIWQPTPATDSLVTTDTLVEGVHFDRRWHPPRLLGRKAVAVNMSDIAAMGGTPRYALLSLGLGEAENPAWLEMMLDGLAEAVAAYGAVLIGGDTVKSPERLLLTVTIIGESPASRACLRSGGQAGDSIWVGGPLGLAAGGLELCRRDLAADPQWQEAVQAHLDPPAQVELGRRLAAAGVVHAMMDLSDGLATDLAHICAASGVGAEVEAELLPVPDLLHRAAAVCQADPLNWALCGGEDYRLLFTADPARDGAIAELGRDLADTTLTRIGRLTAPPPGGPGVLLRTADGQSREIGYGGYDHFRTAP</sequence>
<dbReference type="InterPro" id="IPR036676">
    <property type="entry name" value="PurM-like_C_sf"/>
</dbReference>
<dbReference type="GO" id="GO:0009228">
    <property type="term" value="P:thiamine biosynthetic process"/>
    <property type="evidence" value="ECO:0007669"/>
    <property type="project" value="UniProtKB-KW"/>
</dbReference>
<organism evidence="5 6">
    <name type="scientific">Desulfurivibrio alkaliphilus (strain DSM 19089 / UNIQEM U267 / AHT2)</name>
    <dbReference type="NCBI Taxonomy" id="589865"/>
    <lineage>
        <taxon>Bacteria</taxon>
        <taxon>Pseudomonadati</taxon>
        <taxon>Thermodesulfobacteriota</taxon>
        <taxon>Desulfobulbia</taxon>
        <taxon>Desulfobulbales</taxon>
        <taxon>Desulfobulbaceae</taxon>
        <taxon>Desulfurivibrio</taxon>
    </lineage>
</organism>
<evidence type="ECO:0000313" key="6">
    <source>
        <dbReference type="Proteomes" id="UP000001508"/>
    </source>
</evidence>
<dbReference type="HOGENOM" id="CLU_046964_1_1_7"/>
<feature type="binding site" evidence="2">
    <location>
        <position position="80"/>
    </location>
    <ligand>
        <name>Mg(2+)</name>
        <dbReference type="ChEBI" id="CHEBI:18420"/>
        <label>3</label>
    </ligand>
</feature>
<dbReference type="InterPro" id="IPR016188">
    <property type="entry name" value="PurM-like_N"/>
</dbReference>
<dbReference type="Pfam" id="PF00586">
    <property type="entry name" value="AIRS"/>
    <property type="match status" value="1"/>
</dbReference>
<dbReference type="KEGG" id="dak:DaAHT2_1499"/>
<dbReference type="InterPro" id="IPR006283">
    <property type="entry name" value="ThiL-like"/>
</dbReference>
<dbReference type="InParanoid" id="D6Z3R9"/>
<dbReference type="Gene3D" id="3.30.1330.10">
    <property type="entry name" value="PurM-like, N-terminal domain"/>
    <property type="match status" value="1"/>
</dbReference>
<dbReference type="PIRSF" id="PIRSF005303">
    <property type="entry name" value="Thiam_monoph_kin"/>
    <property type="match status" value="1"/>
</dbReference>
<keyword evidence="2" id="KW-0479">Metal-binding</keyword>
<protein>
    <recommendedName>
        <fullName evidence="2">Thiamine-monophosphate kinase</fullName>
        <shortName evidence="2">TMP kinase</shortName>
        <shortName evidence="2">Thiamine-phosphate kinase</shortName>
        <ecNumber evidence="2">2.7.4.16</ecNumber>
    </recommendedName>
</protein>
<comment type="function">
    <text evidence="2">Catalyzes the ATP-dependent phosphorylation of thiamine-monophosphate (TMP) to form thiamine-pyrophosphate (TPP), the active form of vitamin B1.</text>
</comment>
<dbReference type="GO" id="GO:0009229">
    <property type="term" value="P:thiamine diphosphate biosynthetic process"/>
    <property type="evidence" value="ECO:0007669"/>
    <property type="project" value="UniProtKB-UniRule"/>
</dbReference>
<dbReference type="SUPFAM" id="SSF56042">
    <property type="entry name" value="PurM C-terminal domain-like"/>
    <property type="match status" value="1"/>
</dbReference>
<feature type="binding site" evidence="2">
    <location>
        <position position="223"/>
    </location>
    <ligand>
        <name>Mg(2+)</name>
        <dbReference type="ChEBI" id="CHEBI:18420"/>
        <label>5</label>
    </ligand>
</feature>
<feature type="binding site" evidence="2">
    <location>
        <begin position="127"/>
        <end position="128"/>
    </location>
    <ligand>
        <name>ATP</name>
        <dbReference type="ChEBI" id="CHEBI:30616"/>
    </ligand>
</feature>
<dbReference type="InterPro" id="IPR036921">
    <property type="entry name" value="PurM-like_N_sf"/>
</dbReference>
<dbReference type="STRING" id="589865.DaAHT2_1499"/>
<dbReference type="EMBL" id="CP001940">
    <property type="protein sequence ID" value="ADH86194.1"/>
    <property type="molecule type" value="Genomic_DNA"/>
</dbReference>
<feature type="domain" description="PurM-like N-terminal" evidence="3">
    <location>
        <begin position="32"/>
        <end position="145"/>
    </location>
</feature>
<dbReference type="GO" id="GO:0000287">
    <property type="term" value="F:magnesium ion binding"/>
    <property type="evidence" value="ECO:0007669"/>
    <property type="project" value="UniProtKB-UniRule"/>
</dbReference>
<dbReference type="NCBIfam" id="TIGR01379">
    <property type="entry name" value="thiL"/>
    <property type="match status" value="1"/>
</dbReference>
<dbReference type="GO" id="GO:0005524">
    <property type="term" value="F:ATP binding"/>
    <property type="evidence" value="ECO:0007669"/>
    <property type="project" value="UniProtKB-UniRule"/>
</dbReference>
<feature type="domain" description="PurM-like C-terminal" evidence="4">
    <location>
        <begin position="158"/>
        <end position="310"/>
    </location>
</feature>
<dbReference type="OrthoDB" id="9802811at2"/>
<dbReference type="HAMAP" id="MF_02128">
    <property type="entry name" value="TMP_kinase"/>
    <property type="match status" value="1"/>
</dbReference>
<gene>
    <name evidence="2" type="primary">thiL</name>
    <name evidence="5" type="ordered locus">DaAHT2_1499</name>
</gene>
<keyword evidence="2" id="KW-0067">ATP-binding</keyword>
<comment type="pathway">
    <text evidence="2">Cofactor biosynthesis; thiamine diphosphate biosynthesis; thiamine diphosphate from thiamine phosphate: step 1/1.</text>
</comment>
<keyword evidence="2" id="KW-0460">Magnesium</keyword>
<feature type="binding site" evidence="2">
    <location>
        <position position="34"/>
    </location>
    <ligand>
        <name>Mg(2+)</name>
        <dbReference type="ChEBI" id="CHEBI:18420"/>
        <label>4</label>
    </ligand>
</feature>
<dbReference type="InterPro" id="IPR010918">
    <property type="entry name" value="PurM-like_C_dom"/>
</dbReference>
<dbReference type="PANTHER" id="PTHR30270:SF0">
    <property type="entry name" value="THIAMINE-MONOPHOSPHATE KINASE"/>
    <property type="match status" value="1"/>
</dbReference>